<dbReference type="GO" id="GO:0005737">
    <property type="term" value="C:cytoplasm"/>
    <property type="evidence" value="ECO:0007669"/>
    <property type="project" value="TreeGrafter"/>
</dbReference>
<evidence type="ECO:0000259" key="3">
    <source>
        <dbReference type="PROSITE" id="PS50076"/>
    </source>
</evidence>
<evidence type="ECO:0000256" key="1">
    <source>
        <dbReference type="SAM" id="MobiDB-lite"/>
    </source>
</evidence>
<evidence type="ECO:0000256" key="2">
    <source>
        <dbReference type="SAM" id="Phobius"/>
    </source>
</evidence>
<dbReference type="OrthoDB" id="445556at2759"/>
<dbReference type="PANTHER" id="PTHR44144">
    <property type="entry name" value="DNAJ HOMOLOG SUBFAMILY C MEMBER 9"/>
    <property type="match status" value="1"/>
</dbReference>
<proteinExistence type="predicted"/>
<dbReference type="SMART" id="SM00271">
    <property type="entry name" value="DnaJ"/>
    <property type="match status" value="1"/>
</dbReference>
<feature type="domain" description="J" evidence="3">
    <location>
        <begin position="99"/>
        <end position="163"/>
    </location>
</feature>
<dbReference type="Pfam" id="PF23302">
    <property type="entry name" value="HTH_DNAJC9"/>
    <property type="match status" value="1"/>
</dbReference>
<dbReference type="InterPro" id="IPR001623">
    <property type="entry name" value="DnaJ_domain"/>
</dbReference>
<keyword evidence="2" id="KW-0472">Membrane</keyword>
<dbReference type="InterPro" id="IPR018253">
    <property type="entry name" value="DnaJ_domain_CS"/>
</dbReference>
<dbReference type="GO" id="GO:0031072">
    <property type="term" value="F:heat shock protein binding"/>
    <property type="evidence" value="ECO:0007669"/>
    <property type="project" value="TreeGrafter"/>
</dbReference>
<dbReference type="PRINTS" id="PR00625">
    <property type="entry name" value="JDOMAIN"/>
</dbReference>
<dbReference type="PROSITE" id="PS00636">
    <property type="entry name" value="DNAJ_1"/>
    <property type="match status" value="1"/>
</dbReference>
<dbReference type="InterPro" id="IPR056453">
    <property type="entry name" value="HTH_DNAJC9"/>
</dbReference>
<dbReference type="PANTHER" id="PTHR44144:SF1">
    <property type="entry name" value="DNAJ HOMOLOG SUBFAMILY C MEMBER 9"/>
    <property type="match status" value="1"/>
</dbReference>
<dbReference type="AlphaFoldDB" id="F4Q909"/>
<dbReference type="InterPro" id="IPR052594">
    <property type="entry name" value="J_domain-containing_protein"/>
</dbReference>
<evidence type="ECO:0000313" key="5">
    <source>
        <dbReference type="Proteomes" id="UP000007797"/>
    </source>
</evidence>
<dbReference type="OMA" id="CETKKDI"/>
<feature type="transmembrane region" description="Helical" evidence="2">
    <location>
        <begin position="12"/>
        <end position="36"/>
    </location>
</feature>
<reference evidence="5" key="1">
    <citation type="journal article" date="2011" name="Genome Res.">
        <title>Phylogeny-wide analysis of social amoeba genomes highlights ancient origins for complex intercellular communication.</title>
        <authorList>
            <person name="Heidel A.J."/>
            <person name="Lawal H.M."/>
            <person name="Felder M."/>
            <person name="Schilde C."/>
            <person name="Helps N.R."/>
            <person name="Tunggal B."/>
            <person name="Rivero F."/>
            <person name="John U."/>
            <person name="Schleicher M."/>
            <person name="Eichinger L."/>
            <person name="Platzer M."/>
            <person name="Noegel A.A."/>
            <person name="Schaap P."/>
            <person name="Gloeckner G."/>
        </authorList>
    </citation>
    <scope>NUCLEOTIDE SEQUENCE [LARGE SCALE GENOMIC DNA]</scope>
    <source>
        <strain evidence="5">SH3</strain>
    </source>
</reference>
<organism evidence="4 5">
    <name type="scientific">Cavenderia fasciculata</name>
    <name type="common">Slime mold</name>
    <name type="synonym">Dictyostelium fasciculatum</name>
    <dbReference type="NCBI Taxonomy" id="261658"/>
    <lineage>
        <taxon>Eukaryota</taxon>
        <taxon>Amoebozoa</taxon>
        <taxon>Evosea</taxon>
        <taxon>Eumycetozoa</taxon>
        <taxon>Dictyostelia</taxon>
        <taxon>Acytosteliales</taxon>
        <taxon>Cavenderiaceae</taxon>
        <taxon>Cavenderia</taxon>
    </lineage>
</organism>
<dbReference type="STRING" id="1054147.F4Q909"/>
<dbReference type="GO" id="GO:0005634">
    <property type="term" value="C:nucleus"/>
    <property type="evidence" value="ECO:0007669"/>
    <property type="project" value="TreeGrafter"/>
</dbReference>
<dbReference type="GeneID" id="14867173"/>
<dbReference type="SUPFAM" id="SSF46565">
    <property type="entry name" value="Chaperone J-domain"/>
    <property type="match status" value="1"/>
</dbReference>
<dbReference type="PROSITE" id="PS50076">
    <property type="entry name" value="DNAJ_2"/>
    <property type="match status" value="1"/>
</dbReference>
<dbReference type="KEGG" id="dfa:DFA_10004"/>
<feature type="compositionally biased region" description="Low complexity" evidence="1">
    <location>
        <begin position="282"/>
        <end position="296"/>
    </location>
</feature>
<feature type="compositionally biased region" description="Acidic residues" evidence="1">
    <location>
        <begin position="310"/>
        <end position="342"/>
    </location>
</feature>
<evidence type="ECO:0000313" key="4">
    <source>
        <dbReference type="EMBL" id="EGG15178.1"/>
    </source>
</evidence>
<dbReference type="Gene3D" id="1.10.287.110">
    <property type="entry name" value="DnaJ domain"/>
    <property type="match status" value="1"/>
</dbReference>
<dbReference type="RefSeq" id="XP_004351898.1">
    <property type="nucleotide sequence ID" value="XM_004351846.1"/>
</dbReference>
<gene>
    <name evidence="4" type="ORF">DFA_10004</name>
</gene>
<dbReference type="Pfam" id="PF00226">
    <property type="entry name" value="DnaJ"/>
    <property type="match status" value="1"/>
</dbReference>
<dbReference type="CDD" id="cd06257">
    <property type="entry name" value="DnaJ"/>
    <property type="match status" value="1"/>
</dbReference>
<feature type="transmembrane region" description="Helical" evidence="2">
    <location>
        <begin position="56"/>
        <end position="75"/>
    </location>
</feature>
<feature type="region of interest" description="Disordered" evidence="1">
    <location>
        <begin position="274"/>
        <end position="388"/>
    </location>
</feature>
<keyword evidence="5" id="KW-1185">Reference proteome</keyword>
<dbReference type="Proteomes" id="UP000007797">
    <property type="component" value="Unassembled WGS sequence"/>
</dbReference>
<keyword evidence="2" id="KW-1133">Transmembrane helix</keyword>
<dbReference type="InterPro" id="IPR036869">
    <property type="entry name" value="J_dom_sf"/>
</dbReference>
<feature type="compositionally biased region" description="Basic residues" evidence="1">
    <location>
        <begin position="374"/>
        <end position="388"/>
    </location>
</feature>
<name>F4Q909_CACFS</name>
<feature type="compositionally biased region" description="Basic residues" evidence="1">
    <location>
        <begin position="347"/>
        <end position="364"/>
    </location>
</feature>
<dbReference type="EMBL" id="GL883026">
    <property type="protein sequence ID" value="EGG15178.1"/>
    <property type="molecule type" value="Genomic_DNA"/>
</dbReference>
<accession>F4Q909</accession>
<sequence>MSLTTTTIIRIKIFVVVKVVVVVVVVLIRVNINILIKTFGKAAAVLLFCQSNCLSLKLLLSILPICLSLSLYLYLSMSLMSDQQQQPIRPLIEDNDERSFYEILGVNEKASEGDLKRAYYRLAKEVHPDKNNSQEAKDQFQKLGRIYNILKDPQTRSFYDENGDVEQTEMGLSGEDIYELWLKQYNIVRLTEEKISQYFQSIENEKKKYGLTVSSEEEQDLLDFYHKKKGDMKLIKEYVFNCETKKDIIRMCDHLNKMIKDEKLQSYPLFYKTASLSPDDNSTSTTSTASSTSTKKVTTKKKKIQQPVEQDVEDQEEEEEDYDDLDMIDDEEEEEEEEDSGDDEKPKKKKKSKSTKVPKTKKPLKNNGKSTSSKTKKPITTTKKKSNK</sequence>
<keyword evidence="2" id="KW-0812">Transmembrane</keyword>
<protein>
    <recommendedName>
        <fullName evidence="3">J domain-containing protein</fullName>
    </recommendedName>
</protein>